<dbReference type="Pfam" id="PF07705">
    <property type="entry name" value="CARDB"/>
    <property type="match status" value="1"/>
</dbReference>
<name>A0A381T3J7_9ZZZZ</name>
<feature type="non-terminal residue" evidence="2">
    <location>
        <position position="642"/>
    </location>
</feature>
<dbReference type="EMBL" id="UINC01003915">
    <property type="protein sequence ID" value="SVA10309.1"/>
    <property type="molecule type" value="Genomic_DNA"/>
</dbReference>
<organism evidence="2">
    <name type="scientific">marine metagenome</name>
    <dbReference type="NCBI Taxonomy" id="408172"/>
    <lineage>
        <taxon>unclassified sequences</taxon>
        <taxon>metagenomes</taxon>
        <taxon>ecological metagenomes</taxon>
    </lineage>
</organism>
<protein>
    <recommendedName>
        <fullName evidence="1">CARDB domain-containing protein</fullName>
    </recommendedName>
</protein>
<sequence>MKPLLCLVFGLLSMSEALSAQNDIDVLVSRSPGQLLALPDLAVQQVRLDPEGFIVLQVTNGGTAALDVSAEISLLVDGHDQGRFTLSDLGAEAPLQPGQVAEIKTRVLLAGQQRRVLVVVDPDNRIKEENEVHNVFAALLTNDHRDLPRLVIDEVGANSEGVIFFALANIGTAAVPVGSLVRARLILNDSFVVSDFIIRVKVLEPMSHQRAWVFPEPPVIIMPPGSEFQVQVIPVSDEVAIDLSTARDRKQVFPQTDEFLAYATILEGPEVLTALNWQSTAGVQSYGEWPEAMKNELASRLRTLTAWNGRLPPAASGDRLRNLGPTDARHIYLDHVAHALWLNRYRFVPTDEPFEAIQLPQLQQLLDSRWLFSYNPSTNRYHLDGGRLPATLSPNPYVPYELLTAILPRVKDYERFPVIYPSLDFTSLVVRLADWIRAYVVIADSAGEARAAGRSERSLGQVLFDVEAKPVVMADAAGVRRLYGGLLRYLNTPLQFGDTSTRLNLSRKIGFAYHQDLTMYDVGRLVDPLAAPSGDAIPSALFFDTEQEYSLRFAAPNLTCVEPNDSHANIDAFASWRLQQTERARRRCNSLGQQRAFNYRQTLINLLHVFVPDGLLIRRCRGTRADIEALLTGPRGYVTPFY</sequence>
<accession>A0A381T3J7</accession>
<dbReference type="Gene3D" id="2.60.40.10">
    <property type="entry name" value="Immunoglobulins"/>
    <property type="match status" value="1"/>
</dbReference>
<gene>
    <name evidence="2" type="ORF">METZ01_LOCUS63163</name>
</gene>
<dbReference type="AlphaFoldDB" id="A0A381T3J7"/>
<evidence type="ECO:0000259" key="1">
    <source>
        <dbReference type="Pfam" id="PF07705"/>
    </source>
</evidence>
<dbReference type="InterPro" id="IPR011635">
    <property type="entry name" value="CARDB"/>
</dbReference>
<evidence type="ECO:0000313" key="2">
    <source>
        <dbReference type="EMBL" id="SVA10309.1"/>
    </source>
</evidence>
<reference evidence="2" key="1">
    <citation type="submission" date="2018-05" db="EMBL/GenBank/DDBJ databases">
        <authorList>
            <person name="Lanie J.A."/>
            <person name="Ng W.-L."/>
            <person name="Kazmierczak K.M."/>
            <person name="Andrzejewski T.M."/>
            <person name="Davidsen T.M."/>
            <person name="Wayne K.J."/>
            <person name="Tettelin H."/>
            <person name="Glass J.I."/>
            <person name="Rusch D."/>
            <person name="Podicherti R."/>
            <person name="Tsui H.-C.T."/>
            <person name="Winkler M.E."/>
        </authorList>
    </citation>
    <scope>NUCLEOTIDE SEQUENCE</scope>
</reference>
<feature type="domain" description="CARDB" evidence="1">
    <location>
        <begin position="54"/>
        <end position="137"/>
    </location>
</feature>
<proteinExistence type="predicted"/>
<dbReference type="InterPro" id="IPR013783">
    <property type="entry name" value="Ig-like_fold"/>
</dbReference>